<dbReference type="GO" id="GO:0016616">
    <property type="term" value="F:oxidoreductase activity, acting on the CH-OH group of donors, NAD or NADP as acceptor"/>
    <property type="evidence" value="ECO:0007669"/>
    <property type="project" value="UniProtKB-ARBA"/>
</dbReference>
<feature type="region of interest" description="Disordered" evidence="3">
    <location>
        <begin position="1"/>
        <end position="27"/>
    </location>
</feature>
<proteinExistence type="inferred from homology"/>
<dbReference type="InterPro" id="IPR002347">
    <property type="entry name" value="SDR_fam"/>
</dbReference>
<dbReference type="PANTHER" id="PTHR48107">
    <property type="entry name" value="NADPH-DEPENDENT ALDEHYDE REDUCTASE-LIKE PROTEIN, CHLOROPLASTIC-RELATED"/>
    <property type="match status" value="1"/>
</dbReference>
<accession>A0ABD1P443</accession>
<dbReference type="FunFam" id="3.40.50.720:FF:000084">
    <property type="entry name" value="Short-chain dehydrogenase reductase"/>
    <property type="match status" value="1"/>
</dbReference>
<evidence type="ECO:0000313" key="5">
    <source>
        <dbReference type="Proteomes" id="UP001604277"/>
    </source>
</evidence>
<reference evidence="5" key="1">
    <citation type="submission" date="2024-07" db="EMBL/GenBank/DDBJ databases">
        <title>Two chromosome-level genome assemblies of Korean endemic species Abeliophyllum distichum and Forsythia ovata (Oleaceae).</title>
        <authorList>
            <person name="Jang H."/>
        </authorList>
    </citation>
    <scope>NUCLEOTIDE SEQUENCE [LARGE SCALE GENOMIC DNA]</scope>
</reference>
<evidence type="ECO:0000256" key="2">
    <source>
        <dbReference type="ARBA" id="ARBA00023002"/>
    </source>
</evidence>
<dbReference type="AlphaFoldDB" id="A0ABD1P443"/>
<comment type="similarity">
    <text evidence="1">Belongs to the short-chain dehydrogenases/reductases (SDR) family.</text>
</comment>
<evidence type="ECO:0000256" key="1">
    <source>
        <dbReference type="ARBA" id="ARBA00006484"/>
    </source>
</evidence>
<dbReference type="PANTHER" id="PTHR48107:SF16">
    <property type="entry name" value="NADPH-DEPENDENT ALDEHYDE REDUCTASE 1, CHLOROPLASTIC"/>
    <property type="match status" value="1"/>
</dbReference>
<dbReference type="PRINTS" id="PR00081">
    <property type="entry name" value="GDHRDH"/>
</dbReference>
<gene>
    <name evidence="4" type="ORF">Fot_55660</name>
</gene>
<keyword evidence="2" id="KW-0560">Oxidoreductase</keyword>
<protein>
    <submittedName>
        <fullName evidence="4">NAD(P)-binding Rossmann-fold superfamily protein</fullName>
    </submittedName>
</protein>
<sequence length="304" mass="33349">MEAEEEQKFPPQRQEQQPGKQHIMDPIPQALNPDYRQANKLHGKVAIVTGGDSGIGRAVCYCFALEGATVAFTYVKGQEEKDAEDTLKKIQELKAPDAKDPIALPADVGFDENCKMVVDEVVKNYGGIDILVNNAAEQHLSNSIEEITEGQLERVFRTNIFSHFFMVRHALKHMKEGSCIINSTSVHAYCGSPMVLDYSSTNGAIVAFTRALALHLVNKGIRVNAVAAGPVWTPLQVASLPEEMITKFGSETPMGRVAQPHEIAPSYVFMASPESSYYTGQVLHPNEMKASYAKNLIARAANMV</sequence>
<dbReference type="EMBL" id="JBFOLJ010000028">
    <property type="protein sequence ID" value="KAL2458630.1"/>
    <property type="molecule type" value="Genomic_DNA"/>
</dbReference>
<name>A0ABD1P443_9LAMI</name>
<organism evidence="4 5">
    <name type="scientific">Forsythia ovata</name>
    <dbReference type="NCBI Taxonomy" id="205694"/>
    <lineage>
        <taxon>Eukaryota</taxon>
        <taxon>Viridiplantae</taxon>
        <taxon>Streptophyta</taxon>
        <taxon>Embryophyta</taxon>
        <taxon>Tracheophyta</taxon>
        <taxon>Spermatophyta</taxon>
        <taxon>Magnoliopsida</taxon>
        <taxon>eudicotyledons</taxon>
        <taxon>Gunneridae</taxon>
        <taxon>Pentapetalae</taxon>
        <taxon>asterids</taxon>
        <taxon>lamiids</taxon>
        <taxon>Lamiales</taxon>
        <taxon>Oleaceae</taxon>
        <taxon>Forsythieae</taxon>
        <taxon>Forsythia</taxon>
    </lineage>
</organism>
<dbReference type="Gene3D" id="3.40.50.720">
    <property type="entry name" value="NAD(P)-binding Rossmann-like Domain"/>
    <property type="match status" value="1"/>
</dbReference>
<dbReference type="Pfam" id="PF13561">
    <property type="entry name" value="adh_short_C2"/>
    <property type="match status" value="1"/>
</dbReference>
<dbReference type="SUPFAM" id="SSF51735">
    <property type="entry name" value="NAD(P)-binding Rossmann-fold domains"/>
    <property type="match status" value="1"/>
</dbReference>
<dbReference type="PRINTS" id="PR00080">
    <property type="entry name" value="SDRFAMILY"/>
</dbReference>
<dbReference type="InterPro" id="IPR036291">
    <property type="entry name" value="NAD(P)-bd_dom_sf"/>
</dbReference>
<evidence type="ECO:0000256" key="3">
    <source>
        <dbReference type="SAM" id="MobiDB-lite"/>
    </source>
</evidence>
<dbReference type="Proteomes" id="UP001604277">
    <property type="component" value="Unassembled WGS sequence"/>
</dbReference>
<comment type="caution">
    <text evidence="4">The sequence shown here is derived from an EMBL/GenBank/DDBJ whole genome shotgun (WGS) entry which is preliminary data.</text>
</comment>
<evidence type="ECO:0000313" key="4">
    <source>
        <dbReference type="EMBL" id="KAL2458630.1"/>
    </source>
</evidence>
<keyword evidence="5" id="KW-1185">Reference proteome</keyword>